<dbReference type="EMBL" id="GGEC01030207">
    <property type="protein sequence ID" value="MBX10691.1"/>
    <property type="molecule type" value="Transcribed_RNA"/>
</dbReference>
<organism evidence="1">
    <name type="scientific">Rhizophora mucronata</name>
    <name type="common">Asiatic mangrove</name>
    <dbReference type="NCBI Taxonomy" id="61149"/>
    <lineage>
        <taxon>Eukaryota</taxon>
        <taxon>Viridiplantae</taxon>
        <taxon>Streptophyta</taxon>
        <taxon>Embryophyta</taxon>
        <taxon>Tracheophyta</taxon>
        <taxon>Spermatophyta</taxon>
        <taxon>Magnoliopsida</taxon>
        <taxon>eudicotyledons</taxon>
        <taxon>Gunneridae</taxon>
        <taxon>Pentapetalae</taxon>
        <taxon>rosids</taxon>
        <taxon>fabids</taxon>
        <taxon>Malpighiales</taxon>
        <taxon>Rhizophoraceae</taxon>
        <taxon>Rhizophora</taxon>
    </lineage>
</organism>
<reference evidence="1" key="1">
    <citation type="submission" date="2018-02" db="EMBL/GenBank/DDBJ databases">
        <title>Rhizophora mucronata_Transcriptome.</title>
        <authorList>
            <person name="Meera S.P."/>
            <person name="Sreeshan A."/>
            <person name="Augustine A."/>
        </authorList>
    </citation>
    <scope>NUCLEOTIDE SEQUENCE</scope>
    <source>
        <tissue evidence="1">Leaf</tissue>
    </source>
</reference>
<dbReference type="AlphaFoldDB" id="A0A2P2KY82"/>
<sequence length="26" mass="3067">MNWLELPVNHRQGCLFRPVTGQMLII</sequence>
<protein>
    <submittedName>
        <fullName evidence="1">Uncharacterized protein</fullName>
    </submittedName>
</protein>
<proteinExistence type="predicted"/>
<accession>A0A2P2KY82</accession>
<name>A0A2P2KY82_RHIMU</name>
<evidence type="ECO:0000313" key="1">
    <source>
        <dbReference type="EMBL" id="MBX10691.1"/>
    </source>
</evidence>